<gene>
    <name evidence="5" type="ORF">B0J13DRAFT_534653</name>
</gene>
<keyword evidence="6" id="KW-1185">Reference proteome</keyword>
<comment type="caution">
    <text evidence="5">The sequence shown here is derived from an EMBL/GenBank/DDBJ whole genome shotgun (WGS) entry which is preliminary data.</text>
</comment>
<dbReference type="AlphaFoldDB" id="A0A9P9D042"/>
<proteinExistence type="predicted"/>
<evidence type="ECO:0008006" key="7">
    <source>
        <dbReference type="Google" id="ProtNLM"/>
    </source>
</evidence>
<dbReference type="OrthoDB" id="6133115at2759"/>
<dbReference type="GO" id="GO:0016020">
    <property type="term" value="C:membrane"/>
    <property type="evidence" value="ECO:0007669"/>
    <property type="project" value="UniProtKB-SubCell"/>
</dbReference>
<keyword evidence="4" id="KW-0472">Membrane</keyword>
<dbReference type="PANTHER" id="PTHR48022">
    <property type="entry name" value="PLASTIDIC GLUCOSE TRANSPORTER 4"/>
    <property type="match status" value="1"/>
</dbReference>
<dbReference type="EMBL" id="JAGMUU010000067">
    <property type="protein sequence ID" value="KAH7109994.1"/>
    <property type="molecule type" value="Genomic_DNA"/>
</dbReference>
<evidence type="ECO:0000313" key="6">
    <source>
        <dbReference type="Proteomes" id="UP000717696"/>
    </source>
</evidence>
<dbReference type="InterPro" id="IPR050360">
    <property type="entry name" value="MFS_Sugar_Transporters"/>
</dbReference>
<dbReference type="Proteomes" id="UP000717696">
    <property type="component" value="Unassembled WGS sequence"/>
</dbReference>
<dbReference type="InterPro" id="IPR036259">
    <property type="entry name" value="MFS_trans_sf"/>
</dbReference>
<dbReference type="PANTHER" id="PTHR48022:SF29">
    <property type="entry name" value="SUGAR TRANSPORTER, PUTATIVE (AFU_ORTHOLOGUE AFUA_6G14500)-RELATED"/>
    <property type="match status" value="1"/>
</dbReference>
<protein>
    <recommendedName>
        <fullName evidence="7">Major facilitator superfamily (MFS) profile domain-containing protein</fullName>
    </recommendedName>
</protein>
<comment type="subcellular location">
    <subcellularLocation>
        <location evidence="1">Membrane</location>
        <topology evidence="1">Multi-pass membrane protein</topology>
    </subcellularLocation>
</comment>
<dbReference type="Gene3D" id="1.20.1250.20">
    <property type="entry name" value="MFS general substrate transporter like domains"/>
    <property type="match status" value="1"/>
</dbReference>
<accession>A0A9P9D042</accession>
<reference evidence="5" key="1">
    <citation type="journal article" date="2021" name="Nat. Commun.">
        <title>Genetic determinants of endophytism in the Arabidopsis root mycobiome.</title>
        <authorList>
            <person name="Mesny F."/>
            <person name="Miyauchi S."/>
            <person name="Thiergart T."/>
            <person name="Pickel B."/>
            <person name="Atanasova L."/>
            <person name="Karlsson M."/>
            <person name="Huettel B."/>
            <person name="Barry K.W."/>
            <person name="Haridas S."/>
            <person name="Chen C."/>
            <person name="Bauer D."/>
            <person name="Andreopoulos W."/>
            <person name="Pangilinan J."/>
            <person name="LaButti K."/>
            <person name="Riley R."/>
            <person name="Lipzen A."/>
            <person name="Clum A."/>
            <person name="Drula E."/>
            <person name="Henrissat B."/>
            <person name="Kohler A."/>
            <person name="Grigoriev I.V."/>
            <person name="Martin F.M."/>
            <person name="Hacquard S."/>
        </authorList>
    </citation>
    <scope>NUCLEOTIDE SEQUENCE</scope>
    <source>
        <strain evidence="5">MPI-CAGE-AT-0021</strain>
    </source>
</reference>
<keyword evidence="3" id="KW-1133">Transmembrane helix</keyword>
<dbReference type="InterPro" id="IPR005828">
    <property type="entry name" value="MFS_sugar_transport-like"/>
</dbReference>
<evidence type="ECO:0000256" key="3">
    <source>
        <dbReference type="ARBA" id="ARBA00022989"/>
    </source>
</evidence>
<name>A0A9P9D042_9HYPO</name>
<dbReference type="GO" id="GO:0005351">
    <property type="term" value="F:carbohydrate:proton symporter activity"/>
    <property type="evidence" value="ECO:0007669"/>
    <property type="project" value="TreeGrafter"/>
</dbReference>
<dbReference type="Pfam" id="PF00083">
    <property type="entry name" value="Sugar_tr"/>
    <property type="match status" value="1"/>
</dbReference>
<organism evidence="5 6">
    <name type="scientific">Dactylonectria estremocensis</name>
    <dbReference type="NCBI Taxonomy" id="1079267"/>
    <lineage>
        <taxon>Eukaryota</taxon>
        <taxon>Fungi</taxon>
        <taxon>Dikarya</taxon>
        <taxon>Ascomycota</taxon>
        <taxon>Pezizomycotina</taxon>
        <taxon>Sordariomycetes</taxon>
        <taxon>Hypocreomycetidae</taxon>
        <taxon>Hypocreales</taxon>
        <taxon>Nectriaceae</taxon>
        <taxon>Dactylonectria</taxon>
    </lineage>
</organism>
<keyword evidence="2" id="KW-0812">Transmembrane</keyword>
<evidence type="ECO:0000256" key="4">
    <source>
        <dbReference type="ARBA" id="ARBA00023136"/>
    </source>
</evidence>
<evidence type="ECO:0000256" key="1">
    <source>
        <dbReference type="ARBA" id="ARBA00004141"/>
    </source>
</evidence>
<evidence type="ECO:0000313" key="5">
    <source>
        <dbReference type="EMBL" id="KAH7109994.1"/>
    </source>
</evidence>
<evidence type="ECO:0000256" key="2">
    <source>
        <dbReference type="ARBA" id="ARBA00022692"/>
    </source>
</evidence>
<sequence>MVQYKTDSKPLRLGRNVVPWVNEIIDRKHSITVGSAILIIGVVLQACPRKGVTLRTQSMPTYWAWRISSAVQMAPAMLQLTFTWLVPESPRWIIFKDRGEEAFEVPVKSGNGLVSQTLTRDYVDAIRQGATECWYPNHTTRERHQVGTLAVKQTNNYSRN</sequence>